<sequence>MDSCTACRNLEPLPGLSGGFITGGVGQDLQYSAPACQFCSILWEGLEAFCLENPGTVQWIALRQDEDSFRLQYKQSPNDKRWMGLHFYTKDTHDPLSEVFRPSVDLEPDTGCSKYLSQMKGWIDSCNEKHALCQSRLSEWLPTRVLDVSREPGRVFLYEPDEADKGPYVALSHCWGGAVPIMTTAKTIDSFKAGIPLDAFPRTFQDAIFVTQQIQCRFLWIDSLCIIQDDTEDWKNEASRMADVYGNSYVTVAAAASINSRGGLFRKHNVLDVKHTVERHAQGGQPTSVTVRPSLEHTPYYASSPYGLEPSTTAPLLERSWCFQEYLLSPRVLSFTQWETLWVCASQRLCNCGEFREDTRALVSESDLKVRFDTQLHEASPKNLRRLWRDVVEAYLLKRLTYDSDRLPALAGIAELFFKKGLGRYVNGLWEPTILSDLFWELDWAFVGNYGIIAERSTDQAMPSWSWASLSGSFRYIPSTYALEGIEVLDICYDPIASRPFAEICAKAITIRGILTRASAWGGTDLEKSPSNHRRWIQVPGAQEHSWLVDVASELSCDVNSPADVSIICGTKGPGLVLHRIEGTLTTYRRLGFIEKYPPKTDQVESTTIQLI</sequence>
<accession>A0ACB9Z209</accession>
<comment type="caution">
    <text evidence="1">The sequence shown here is derived from an EMBL/GenBank/DDBJ whole genome shotgun (WGS) entry which is preliminary data.</text>
</comment>
<dbReference type="EMBL" id="MU393468">
    <property type="protein sequence ID" value="KAI4865735.1"/>
    <property type="molecule type" value="Genomic_DNA"/>
</dbReference>
<evidence type="ECO:0000313" key="1">
    <source>
        <dbReference type="EMBL" id="KAI4865735.1"/>
    </source>
</evidence>
<protein>
    <submittedName>
        <fullName evidence="1">HET-domain-containing protein</fullName>
    </submittedName>
</protein>
<organism evidence="1 2">
    <name type="scientific">Hypoxylon rubiginosum</name>
    <dbReference type="NCBI Taxonomy" id="110542"/>
    <lineage>
        <taxon>Eukaryota</taxon>
        <taxon>Fungi</taxon>
        <taxon>Dikarya</taxon>
        <taxon>Ascomycota</taxon>
        <taxon>Pezizomycotina</taxon>
        <taxon>Sordariomycetes</taxon>
        <taxon>Xylariomycetidae</taxon>
        <taxon>Xylariales</taxon>
        <taxon>Hypoxylaceae</taxon>
        <taxon>Hypoxylon</taxon>
    </lineage>
</organism>
<proteinExistence type="predicted"/>
<dbReference type="Proteomes" id="UP001497700">
    <property type="component" value="Unassembled WGS sequence"/>
</dbReference>
<keyword evidence="2" id="KW-1185">Reference proteome</keyword>
<reference evidence="1 2" key="1">
    <citation type="journal article" date="2022" name="New Phytol.">
        <title>Ecological generalism drives hyperdiversity of secondary metabolite gene clusters in xylarialean endophytes.</title>
        <authorList>
            <person name="Franco M.E.E."/>
            <person name="Wisecaver J.H."/>
            <person name="Arnold A.E."/>
            <person name="Ju Y.M."/>
            <person name="Slot J.C."/>
            <person name="Ahrendt S."/>
            <person name="Moore L.P."/>
            <person name="Eastman K.E."/>
            <person name="Scott K."/>
            <person name="Konkel Z."/>
            <person name="Mondo S.J."/>
            <person name="Kuo A."/>
            <person name="Hayes R.D."/>
            <person name="Haridas S."/>
            <person name="Andreopoulos B."/>
            <person name="Riley R."/>
            <person name="LaButti K."/>
            <person name="Pangilinan J."/>
            <person name="Lipzen A."/>
            <person name="Amirebrahimi M."/>
            <person name="Yan J."/>
            <person name="Adam C."/>
            <person name="Keymanesh K."/>
            <person name="Ng V."/>
            <person name="Louie K."/>
            <person name="Northen T."/>
            <person name="Drula E."/>
            <person name="Henrissat B."/>
            <person name="Hsieh H.M."/>
            <person name="Youens-Clark K."/>
            <person name="Lutzoni F."/>
            <person name="Miadlikowska J."/>
            <person name="Eastwood D.C."/>
            <person name="Hamelin R.C."/>
            <person name="Grigoriev I.V."/>
            <person name="U'Ren J.M."/>
        </authorList>
    </citation>
    <scope>NUCLEOTIDE SEQUENCE [LARGE SCALE GENOMIC DNA]</scope>
    <source>
        <strain evidence="1 2">CBS 119005</strain>
    </source>
</reference>
<name>A0ACB9Z209_9PEZI</name>
<gene>
    <name evidence="1" type="ORF">F4820DRAFT_469487</name>
</gene>
<evidence type="ECO:0000313" key="2">
    <source>
        <dbReference type="Proteomes" id="UP001497700"/>
    </source>
</evidence>